<dbReference type="EMBL" id="AXCR01000004">
    <property type="protein sequence ID" value="KJR88120.1"/>
    <property type="molecule type" value="Genomic_DNA"/>
</dbReference>
<evidence type="ECO:0000313" key="9">
    <source>
        <dbReference type="Proteomes" id="UP000033710"/>
    </source>
</evidence>
<name>A0A0F2MGZ5_SPOSC</name>
<dbReference type="AlphaFoldDB" id="A0A0F2MGZ5"/>
<organism evidence="8 9">
    <name type="scientific">Sporothrix schenckii 1099-18</name>
    <dbReference type="NCBI Taxonomy" id="1397361"/>
    <lineage>
        <taxon>Eukaryota</taxon>
        <taxon>Fungi</taxon>
        <taxon>Dikarya</taxon>
        <taxon>Ascomycota</taxon>
        <taxon>Pezizomycotina</taxon>
        <taxon>Sordariomycetes</taxon>
        <taxon>Sordariomycetidae</taxon>
        <taxon>Ophiostomatales</taxon>
        <taxon>Ophiostomataceae</taxon>
        <taxon>Sporothrix</taxon>
    </lineage>
</organism>
<dbReference type="PANTHER" id="PTHR37451:SF1">
    <property type="entry name" value="MARVEL DOMAIN-CONTAINING PROTEIN"/>
    <property type="match status" value="1"/>
</dbReference>
<reference evidence="8 9" key="2">
    <citation type="journal article" date="2015" name="Eukaryot. Cell">
        <title>Asexual propagation of a virulent clone complex in a human and feline outbreak of sporotrichosis.</title>
        <authorList>
            <person name="Teixeira Mde M."/>
            <person name="Rodrigues A.M."/>
            <person name="Tsui C.K."/>
            <person name="de Almeida L.G."/>
            <person name="Van Diepeningen A.D."/>
            <person name="van den Ende B.G."/>
            <person name="Fernandes G.F."/>
            <person name="Kano R."/>
            <person name="Hamelin R.C."/>
            <person name="Lopes-Bezerra L.M."/>
            <person name="Vasconcelos A.T."/>
            <person name="de Hoog S."/>
            <person name="de Camargo Z.P."/>
            <person name="Felipe M.S."/>
        </authorList>
    </citation>
    <scope>NUCLEOTIDE SEQUENCE [LARGE SCALE GENOMIC DNA]</scope>
    <source>
        <strain evidence="8 9">1099-18</strain>
    </source>
</reference>
<evidence type="ECO:0000256" key="3">
    <source>
        <dbReference type="ARBA" id="ARBA00022989"/>
    </source>
</evidence>
<dbReference type="Proteomes" id="UP000033710">
    <property type="component" value="Unassembled WGS sequence"/>
</dbReference>
<dbReference type="Pfam" id="PF01284">
    <property type="entry name" value="MARVEL"/>
    <property type="match status" value="1"/>
</dbReference>
<dbReference type="OrthoDB" id="2117453at2759"/>
<feature type="domain" description="MARVEL" evidence="7">
    <location>
        <begin position="24"/>
        <end position="159"/>
    </location>
</feature>
<feature type="transmembrane region" description="Helical" evidence="6">
    <location>
        <begin position="70"/>
        <end position="93"/>
    </location>
</feature>
<evidence type="ECO:0000259" key="7">
    <source>
        <dbReference type="Pfam" id="PF01284"/>
    </source>
</evidence>
<comment type="caution">
    <text evidence="8">The sequence shown here is derived from an EMBL/GenBank/DDBJ whole genome shotgun (WGS) entry which is preliminary data.</text>
</comment>
<accession>A0A0F2MGZ5</accession>
<dbReference type="GeneID" id="27669842"/>
<dbReference type="PANTHER" id="PTHR37451">
    <property type="entry name" value="MARVEL DOMAIN"/>
    <property type="match status" value="1"/>
</dbReference>
<evidence type="ECO:0000256" key="6">
    <source>
        <dbReference type="SAM" id="Phobius"/>
    </source>
</evidence>
<dbReference type="VEuPathDB" id="FungiDB:SPSK_07912"/>
<evidence type="ECO:0000313" key="8">
    <source>
        <dbReference type="EMBL" id="KJR88120.1"/>
    </source>
</evidence>
<gene>
    <name evidence="8" type="ORF">SPSK_07912</name>
</gene>
<keyword evidence="2 6" id="KW-0812">Transmembrane</keyword>
<evidence type="ECO:0000256" key="5">
    <source>
        <dbReference type="SAM" id="MobiDB-lite"/>
    </source>
</evidence>
<feature type="transmembrane region" description="Helical" evidence="6">
    <location>
        <begin position="20"/>
        <end position="40"/>
    </location>
</feature>
<dbReference type="KEGG" id="ssck:SPSK_07912"/>
<keyword evidence="3 6" id="KW-1133">Transmembrane helix</keyword>
<feature type="transmembrane region" description="Helical" evidence="6">
    <location>
        <begin position="139"/>
        <end position="157"/>
    </location>
</feature>
<proteinExistence type="predicted"/>
<evidence type="ECO:0000256" key="2">
    <source>
        <dbReference type="ARBA" id="ARBA00022692"/>
    </source>
</evidence>
<keyword evidence="4 6" id="KW-0472">Membrane</keyword>
<dbReference type="RefSeq" id="XP_016590796.1">
    <property type="nucleotide sequence ID" value="XM_016734565.1"/>
</dbReference>
<reference evidence="8 9" key="1">
    <citation type="journal article" date="2014" name="BMC Genomics">
        <title>Comparative genomics of the major fungal agents of human and animal Sporotrichosis: Sporothrix schenckii and Sporothrix brasiliensis.</title>
        <authorList>
            <person name="Teixeira M.M."/>
            <person name="de Almeida L.G."/>
            <person name="Kubitschek-Barreira P."/>
            <person name="Alves F.L."/>
            <person name="Kioshima E.S."/>
            <person name="Abadio A.K."/>
            <person name="Fernandes L."/>
            <person name="Derengowski L.S."/>
            <person name="Ferreira K.S."/>
            <person name="Souza R.C."/>
            <person name="Ruiz J.C."/>
            <person name="de Andrade N.C."/>
            <person name="Paes H.C."/>
            <person name="Nicola A.M."/>
            <person name="Albuquerque P."/>
            <person name="Gerber A.L."/>
            <person name="Martins V.P."/>
            <person name="Peconick L.D."/>
            <person name="Neto A.V."/>
            <person name="Chaucanez C.B."/>
            <person name="Silva P.A."/>
            <person name="Cunha O.L."/>
            <person name="de Oliveira F.F."/>
            <person name="dos Santos T.C."/>
            <person name="Barros A.L."/>
            <person name="Soares M.A."/>
            <person name="de Oliveira L.M."/>
            <person name="Marini M.M."/>
            <person name="Villalobos-Duno H."/>
            <person name="Cunha M.M."/>
            <person name="de Hoog S."/>
            <person name="da Silveira J.F."/>
            <person name="Henrissat B."/>
            <person name="Nino-Vega G.A."/>
            <person name="Cisalpino P.S."/>
            <person name="Mora-Montes H.M."/>
            <person name="Almeida S.R."/>
            <person name="Stajich J.E."/>
            <person name="Lopes-Bezerra L.M."/>
            <person name="Vasconcelos A.T."/>
            <person name="Felipe M.S."/>
        </authorList>
    </citation>
    <scope>NUCLEOTIDE SEQUENCE [LARGE SCALE GENOMIC DNA]</scope>
    <source>
        <strain evidence="8 9">1099-18</strain>
    </source>
</reference>
<comment type="subcellular location">
    <subcellularLocation>
        <location evidence="1">Membrane</location>
        <topology evidence="1">Multi-pass membrane protein</topology>
    </subcellularLocation>
</comment>
<protein>
    <recommendedName>
        <fullName evidence="7">MARVEL domain-containing protein</fullName>
    </recommendedName>
</protein>
<evidence type="ECO:0000256" key="1">
    <source>
        <dbReference type="ARBA" id="ARBA00004141"/>
    </source>
</evidence>
<sequence length="233" mass="25854">MSDIKKSKRTKCANFVSHPIFVLSVRTLQFIFAIVVFAALCRSLHLFHGDVVKHEGTKTITDHIRFPDPWGYLLFTAIWTALGVVFIVFIGIRHPIHSSFGYVRVVFEVVALLSWFIGFIASAAYVGQNDCPLEDGVCGSVNLAIAFGTIEAILFLISAPLTGTQVFYPGGFADNNNDHTSNNHITDYITYRSDIRPVQEKQPNASSTKKESFEWLPVATPSPPEKVYGKEGV</sequence>
<evidence type="ECO:0000256" key="4">
    <source>
        <dbReference type="ARBA" id="ARBA00023136"/>
    </source>
</evidence>
<dbReference type="InterPro" id="IPR008253">
    <property type="entry name" value="Marvel"/>
</dbReference>
<feature type="region of interest" description="Disordered" evidence="5">
    <location>
        <begin position="198"/>
        <end position="233"/>
    </location>
</feature>
<dbReference type="GO" id="GO:0016020">
    <property type="term" value="C:membrane"/>
    <property type="evidence" value="ECO:0007669"/>
    <property type="project" value="UniProtKB-SubCell"/>
</dbReference>
<feature type="transmembrane region" description="Helical" evidence="6">
    <location>
        <begin position="105"/>
        <end position="127"/>
    </location>
</feature>